<dbReference type="EMBL" id="LAZR01001286">
    <property type="protein sequence ID" value="KKN47269.1"/>
    <property type="molecule type" value="Genomic_DNA"/>
</dbReference>
<dbReference type="PROSITE" id="PS00379">
    <property type="entry name" value="CDP_ALCOHOL_P_TRANSF"/>
    <property type="match status" value="1"/>
</dbReference>
<dbReference type="InterPro" id="IPR048254">
    <property type="entry name" value="CDP_ALCOHOL_P_TRANSF_CS"/>
</dbReference>
<dbReference type="GO" id="GO:0016020">
    <property type="term" value="C:membrane"/>
    <property type="evidence" value="ECO:0007669"/>
    <property type="project" value="InterPro"/>
</dbReference>
<feature type="transmembrane region" description="Helical" evidence="2">
    <location>
        <begin position="22"/>
        <end position="48"/>
    </location>
</feature>
<dbReference type="GO" id="GO:0016780">
    <property type="term" value="F:phosphotransferase activity, for other substituted phosphate groups"/>
    <property type="evidence" value="ECO:0007669"/>
    <property type="project" value="InterPro"/>
</dbReference>
<dbReference type="Pfam" id="PF01066">
    <property type="entry name" value="CDP-OH_P_transf"/>
    <property type="match status" value="1"/>
</dbReference>
<evidence type="ECO:0000313" key="3">
    <source>
        <dbReference type="EMBL" id="KKN47269.1"/>
    </source>
</evidence>
<proteinExistence type="predicted"/>
<accession>A0A0F9QXS7</accession>
<dbReference type="InterPro" id="IPR000462">
    <property type="entry name" value="CDP-OH_P_trans"/>
</dbReference>
<evidence type="ECO:0000256" key="2">
    <source>
        <dbReference type="SAM" id="Phobius"/>
    </source>
</evidence>
<reference evidence="3" key="1">
    <citation type="journal article" date="2015" name="Nature">
        <title>Complex archaea that bridge the gap between prokaryotes and eukaryotes.</title>
        <authorList>
            <person name="Spang A."/>
            <person name="Saw J.H."/>
            <person name="Jorgensen S.L."/>
            <person name="Zaremba-Niedzwiedzka K."/>
            <person name="Martijn J."/>
            <person name="Lind A.E."/>
            <person name="van Eijk R."/>
            <person name="Schleper C."/>
            <person name="Guy L."/>
            <person name="Ettema T.J."/>
        </authorList>
    </citation>
    <scope>NUCLEOTIDE SEQUENCE</scope>
</reference>
<dbReference type="AlphaFoldDB" id="A0A0F9QXS7"/>
<feature type="transmembrane region" description="Helical" evidence="2">
    <location>
        <begin position="54"/>
        <end position="70"/>
    </location>
</feature>
<feature type="transmembrane region" description="Helical" evidence="2">
    <location>
        <begin position="181"/>
        <end position="198"/>
    </location>
</feature>
<gene>
    <name evidence="3" type="ORF">LCGC14_0664520</name>
</gene>
<organism evidence="3">
    <name type="scientific">marine sediment metagenome</name>
    <dbReference type="NCBI Taxonomy" id="412755"/>
    <lineage>
        <taxon>unclassified sequences</taxon>
        <taxon>metagenomes</taxon>
        <taxon>ecological metagenomes</taxon>
    </lineage>
</organism>
<keyword evidence="2" id="KW-0472">Membrane</keyword>
<evidence type="ECO:0008006" key="4">
    <source>
        <dbReference type="Google" id="ProtNLM"/>
    </source>
</evidence>
<protein>
    <recommendedName>
        <fullName evidence="4">CDP-alcohol phosphatidyltransferase family protein</fullName>
    </recommendedName>
</protein>
<feature type="transmembrane region" description="Helical" evidence="2">
    <location>
        <begin position="121"/>
        <end position="138"/>
    </location>
</feature>
<keyword evidence="1" id="KW-0808">Transferase</keyword>
<name>A0A0F9QXS7_9ZZZZ</name>
<evidence type="ECO:0000256" key="1">
    <source>
        <dbReference type="ARBA" id="ARBA00022679"/>
    </source>
</evidence>
<dbReference type="InterPro" id="IPR043130">
    <property type="entry name" value="CDP-OH_PTrfase_TM_dom"/>
</dbReference>
<dbReference type="GO" id="GO:0008654">
    <property type="term" value="P:phospholipid biosynthetic process"/>
    <property type="evidence" value="ECO:0007669"/>
    <property type="project" value="InterPro"/>
</dbReference>
<keyword evidence="2" id="KW-0812">Transmembrane</keyword>
<sequence>MPSKFRVRNIFKKKIVKVVSKGLIKIGITPNLATIIMLCFSILSFVSIWPIKNLLLFSIFVFITALLDGCDGTIARMTNRSSSFGGFFDSVMDRISEFFIFLGLLLFNWNRLLWNFLDVKLIVYISFLASLMISYSRTRAECFFSGDFDVGLMGRSERLFYIFITMIFAHFYGYVDIFLFVFMLSLIATVIFRIIKIYNQIKSQANNIER</sequence>
<feature type="transmembrane region" description="Helical" evidence="2">
    <location>
        <begin position="91"/>
        <end position="109"/>
    </location>
</feature>
<comment type="caution">
    <text evidence="3">The sequence shown here is derived from an EMBL/GenBank/DDBJ whole genome shotgun (WGS) entry which is preliminary data.</text>
</comment>
<keyword evidence="2" id="KW-1133">Transmembrane helix</keyword>
<dbReference type="Gene3D" id="1.20.120.1760">
    <property type="match status" value="1"/>
</dbReference>